<sequence length="1476" mass="161212">MEASVVSRHRGRGNGVVQDGRKPHSRNKIWVAGDSTNRSGTSAPHHGGDGERWERGGHRGGGRGGSGRGGNRTLAKNFAAPSPKIVDTPGILPQDEPVLETQEERDEFYRELVKAREVERKKAIAEGKMDDPLVPKRLEDAITMVGTCMDMCPRFERYRRERENNLFEWEVIPGTKRVDHQRAVKMYERAAGDKTLPSDLRPPHILKQTLDYLFHELLPRGGFSPTFNFIRDRSRAVRNDFTIQHETGELAIECYDRCARFHILALHFERDREGFSIALEEQQLMNTLQSLKEFYEDQRGRYESPNELEMRVYHRLIHIRDQKERHDDIPSHILEHPVFKLTTEFRLHVQRKSAPITKTSNLVVDPEAMQIFGNLASVLKEQGNVVMIYLVACILERLFGKETIEDIESIRGNLSIPDIIDGVVEVTEVDDEEDMHDDLAEEVSGPEVEEIGISQPQPVSTSSWPTSNMVNGKASAFGLPSSSTKAQIGSAFSNLQTASTNVFGTGSVFGAQVPSSGANVFGAPANTSGLSAFAQAAQATSASIPSSISTFGAPAPPSLPAPPTSAISAPTSIPAPPQLQRLPNRSLADAPPLEDTSTPPVPAPSPFALPPSIFSSPFSFRDQSKPTTTPANSLGSSLNPMAPAFKPPVPTFGPPQQTQSVEPPKPPPFFASPAPVPNGKPVISFSMPPSTTPTTSFPSTSIFSQPPVPPPITNTGGSERSPTTGLPRINTTNLQPQSQPAAGEIKETHVSPPQHPADVPPTPTLPPPPRPQPISLPPTPTVPSAATSNPRLAFLKGSLVTTGLPSGSSSTDILSPLQLNSPTVSRQSSIQNFAGLSTPVSKRSFTFDGPGLAQGHPSPLGGKGKGKAKASATSEDDLVEPTEEEITKAVEFARKSYVVKSSFTSWKSQAAERLAYAEAVRNSDEYKAKLLRQNHTIPKTNGAHKRRISSISSTALVLSSSADVSMNSPVKKRARHRESRRYQAPITDDELAKRLKENQEDHQHWWAQGSLLRIARDHIKGKAPMGSSNMTLHRTWRFWVSFNPVVDSTAIWLQRKFSVPNSGSWLGDVVFSIPLTGDEDTSVGSPGVIIFECTPLEGVDDELERKYRVLDDCARLRDIIKALPPKRCFVPSLCVFFWSEGSNSSPTSDFLDMVNKLVEEETLGSYAIFPVTTATKDLDLKFSNMLASIPVDVEGKLVRSLTLSGIFKFFNASLNSFAIEWIESISIHGQFNWVLYGRLVQCVVALLNAMMELIARLLDVNVKKSLPSFPADIDDNESAYETVIKWLDNAHLDDHNAASDLQVHRDIGKIFPARTFVDHLQELVHINTERLLGLSSNSGIFHIPLSDLESSSQEWRMAIEPHQVSMSQVLTLSLRRSPKRRSLSTADTESTSKRLRLSASGSASAADSVSYISRSPTPSPLINGNGRLSLSPDPSEGAASVSTATEGETPKPPTVTVAMLRALTKNLKEKYGASAS</sequence>
<dbReference type="InterPro" id="IPR045107">
    <property type="entry name" value="SAC3/GANP/THP3"/>
</dbReference>
<proteinExistence type="predicted"/>
<feature type="region of interest" description="Disordered" evidence="1">
    <location>
        <begin position="1376"/>
        <end position="1455"/>
    </location>
</feature>
<dbReference type="GO" id="GO:0070390">
    <property type="term" value="C:transcription export complex 2"/>
    <property type="evidence" value="ECO:0007669"/>
    <property type="project" value="TreeGrafter"/>
</dbReference>
<feature type="domain" description="SAC3/GANP/THP3 conserved" evidence="2">
    <location>
        <begin position="151"/>
        <end position="400"/>
    </location>
</feature>
<accession>A0A4S8MVW7</accession>
<dbReference type="GO" id="GO:0005737">
    <property type="term" value="C:cytoplasm"/>
    <property type="evidence" value="ECO:0007669"/>
    <property type="project" value="TreeGrafter"/>
</dbReference>
<dbReference type="Proteomes" id="UP000297245">
    <property type="component" value="Unassembled WGS sequence"/>
</dbReference>
<feature type="region of interest" description="Disordered" evidence="1">
    <location>
        <begin position="444"/>
        <end position="465"/>
    </location>
</feature>
<feature type="compositionally biased region" description="Polar residues" evidence="1">
    <location>
        <begin position="625"/>
        <end position="639"/>
    </location>
</feature>
<dbReference type="OrthoDB" id="264795at2759"/>
<organism evidence="3 4">
    <name type="scientific">Dendrothele bispora (strain CBS 962.96)</name>
    <dbReference type="NCBI Taxonomy" id="1314807"/>
    <lineage>
        <taxon>Eukaryota</taxon>
        <taxon>Fungi</taxon>
        <taxon>Dikarya</taxon>
        <taxon>Basidiomycota</taxon>
        <taxon>Agaricomycotina</taxon>
        <taxon>Agaricomycetes</taxon>
        <taxon>Agaricomycetidae</taxon>
        <taxon>Agaricales</taxon>
        <taxon>Agaricales incertae sedis</taxon>
        <taxon>Dendrothele</taxon>
    </lineage>
</organism>
<feature type="region of interest" description="Disordered" evidence="1">
    <location>
        <begin position="845"/>
        <end position="880"/>
    </location>
</feature>
<feature type="region of interest" description="Disordered" evidence="1">
    <location>
        <begin position="1"/>
        <end position="73"/>
    </location>
</feature>
<dbReference type="PANTHER" id="PTHR12436">
    <property type="entry name" value="80 KDA MCM3-ASSOCIATED PROTEIN"/>
    <property type="match status" value="1"/>
</dbReference>
<feature type="compositionally biased region" description="Pro residues" evidence="1">
    <location>
        <begin position="753"/>
        <end position="781"/>
    </location>
</feature>
<feature type="compositionally biased region" description="Pro residues" evidence="1">
    <location>
        <begin position="554"/>
        <end position="563"/>
    </location>
</feature>
<feature type="compositionally biased region" description="Basic and acidic residues" evidence="1">
    <location>
        <begin position="46"/>
        <end position="57"/>
    </location>
</feature>
<reference evidence="3 4" key="1">
    <citation type="journal article" date="2019" name="Nat. Ecol. Evol.">
        <title>Megaphylogeny resolves global patterns of mushroom evolution.</title>
        <authorList>
            <person name="Varga T."/>
            <person name="Krizsan K."/>
            <person name="Foldi C."/>
            <person name="Dima B."/>
            <person name="Sanchez-Garcia M."/>
            <person name="Sanchez-Ramirez S."/>
            <person name="Szollosi G.J."/>
            <person name="Szarkandi J.G."/>
            <person name="Papp V."/>
            <person name="Albert L."/>
            <person name="Andreopoulos W."/>
            <person name="Angelini C."/>
            <person name="Antonin V."/>
            <person name="Barry K.W."/>
            <person name="Bougher N.L."/>
            <person name="Buchanan P."/>
            <person name="Buyck B."/>
            <person name="Bense V."/>
            <person name="Catcheside P."/>
            <person name="Chovatia M."/>
            <person name="Cooper J."/>
            <person name="Damon W."/>
            <person name="Desjardin D."/>
            <person name="Finy P."/>
            <person name="Geml J."/>
            <person name="Haridas S."/>
            <person name="Hughes K."/>
            <person name="Justo A."/>
            <person name="Karasinski D."/>
            <person name="Kautmanova I."/>
            <person name="Kiss B."/>
            <person name="Kocsube S."/>
            <person name="Kotiranta H."/>
            <person name="LaButti K.M."/>
            <person name="Lechner B.E."/>
            <person name="Liimatainen K."/>
            <person name="Lipzen A."/>
            <person name="Lukacs Z."/>
            <person name="Mihaltcheva S."/>
            <person name="Morgado L.N."/>
            <person name="Niskanen T."/>
            <person name="Noordeloos M.E."/>
            <person name="Ohm R.A."/>
            <person name="Ortiz-Santana B."/>
            <person name="Ovrebo C."/>
            <person name="Racz N."/>
            <person name="Riley R."/>
            <person name="Savchenko A."/>
            <person name="Shiryaev A."/>
            <person name="Soop K."/>
            <person name="Spirin V."/>
            <person name="Szebenyi C."/>
            <person name="Tomsovsky M."/>
            <person name="Tulloss R.E."/>
            <person name="Uehling J."/>
            <person name="Grigoriev I.V."/>
            <person name="Vagvolgyi C."/>
            <person name="Papp T."/>
            <person name="Martin F.M."/>
            <person name="Miettinen O."/>
            <person name="Hibbett D.S."/>
            <person name="Nagy L.G."/>
        </authorList>
    </citation>
    <scope>NUCLEOTIDE SEQUENCE [LARGE SCALE GENOMIC DNA]</scope>
    <source>
        <strain evidence="3 4">CBS 962.96</strain>
    </source>
</reference>
<dbReference type="GO" id="GO:0006406">
    <property type="term" value="P:mRNA export from nucleus"/>
    <property type="evidence" value="ECO:0007669"/>
    <property type="project" value="TreeGrafter"/>
</dbReference>
<dbReference type="Gene3D" id="1.25.40.990">
    <property type="match status" value="1"/>
</dbReference>
<evidence type="ECO:0000313" key="3">
    <source>
        <dbReference type="EMBL" id="THV07242.1"/>
    </source>
</evidence>
<dbReference type="Pfam" id="PF03399">
    <property type="entry name" value="SAC3_GANP"/>
    <property type="match status" value="1"/>
</dbReference>
<protein>
    <recommendedName>
        <fullName evidence="2">SAC3/GANP/THP3 conserved domain-containing protein</fullName>
    </recommendedName>
</protein>
<feature type="compositionally biased region" description="Polar residues" evidence="1">
    <location>
        <begin position="454"/>
        <end position="465"/>
    </location>
</feature>
<evidence type="ECO:0000259" key="2">
    <source>
        <dbReference type="Pfam" id="PF03399"/>
    </source>
</evidence>
<evidence type="ECO:0000313" key="4">
    <source>
        <dbReference type="Proteomes" id="UP000297245"/>
    </source>
</evidence>
<feature type="compositionally biased region" description="Polar residues" evidence="1">
    <location>
        <begin position="713"/>
        <end position="740"/>
    </location>
</feature>
<gene>
    <name evidence="3" type="ORF">K435DRAFT_709945</name>
</gene>
<feature type="compositionally biased region" description="Pro residues" evidence="1">
    <location>
        <begin position="663"/>
        <end position="678"/>
    </location>
</feature>
<keyword evidence="4" id="KW-1185">Reference proteome</keyword>
<evidence type="ECO:0000256" key="1">
    <source>
        <dbReference type="SAM" id="MobiDB-lite"/>
    </source>
</evidence>
<name>A0A4S8MVW7_DENBC</name>
<dbReference type="InterPro" id="IPR005062">
    <property type="entry name" value="SAC3/GANP/THP3_conserved"/>
</dbReference>
<dbReference type="PANTHER" id="PTHR12436:SF3">
    <property type="entry name" value="GERMINAL-CENTER ASSOCIATED NUCLEAR PROTEIN"/>
    <property type="match status" value="1"/>
</dbReference>
<feature type="compositionally biased region" description="Pro residues" evidence="1">
    <location>
        <begin position="599"/>
        <end position="609"/>
    </location>
</feature>
<feature type="compositionally biased region" description="Low complexity" evidence="1">
    <location>
        <begin position="610"/>
        <end position="620"/>
    </location>
</feature>
<dbReference type="EMBL" id="ML179038">
    <property type="protein sequence ID" value="THV07242.1"/>
    <property type="molecule type" value="Genomic_DNA"/>
</dbReference>
<feature type="compositionally biased region" description="Low complexity" evidence="1">
    <location>
        <begin position="684"/>
        <end position="705"/>
    </location>
</feature>
<feature type="compositionally biased region" description="Polar residues" evidence="1">
    <location>
        <begin position="1411"/>
        <end position="1428"/>
    </location>
</feature>
<feature type="compositionally biased region" description="Low complexity" evidence="1">
    <location>
        <begin position="1398"/>
        <end position="1410"/>
    </location>
</feature>
<feature type="region of interest" description="Disordered" evidence="1">
    <location>
        <begin position="553"/>
        <end position="789"/>
    </location>
</feature>